<keyword evidence="2" id="KW-1185">Reference proteome</keyword>
<dbReference type="Proteomes" id="UP001177670">
    <property type="component" value="Unassembled WGS sequence"/>
</dbReference>
<evidence type="ECO:0000313" key="2">
    <source>
        <dbReference type="Proteomes" id="UP001177670"/>
    </source>
</evidence>
<comment type="caution">
    <text evidence="1">The sequence shown here is derived from an EMBL/GenBank/DDBJ whole genome shotgun (WGS) entry which is preliminary data.</text>
</comment>
<dbReference type="AlphaFoldDB" id="A0AA40KP13"/>
<sequence length="385" mass="44403">MQSTVLDDSWSSIKFQSTDPNVLLFVDRCCLHYLDIRIPFNQPALRMCPKSYLEKCEHLSVDTASRNNFCRYIGTYHSILMCDNRSPQQCVQQKWTHQFKSPPLMTSVINREDKEFVVLSSQIASETTIIVNTWTSSEISYSYNFPYTPPHIKETLNESQMQGMCLNPYLRDRFDLSNTGSFLIKDDAQNIFLFLQNSIGDIYYQCLTHDTALDKYSPINGKSFHILNAWQNAIPMEADAIVPLAMSSKSNMQYPLENFTNKKLRLKYNEHNSDCYEPSWKQSLEKLNTYTDILAPELLAVWDMCEEVPSSSTTAPHQKVLNWLESADTNTLSLSQEDIENTSTPVNTQELVSVSQQMDVIYLDDSNVFQDLLPKVKKVRKRQKV</sequence>
<gene>
    <name evidence="1" type="ORF">K0M31_003891</name>
</gene>
<reference evidence="1" key="1">
    <citation type="submission" date="2021-10" db="EMBL/GenBank/DDBJ databases">
        <title>Melipona bicolor Genome sequencing and assembly.</title>
        <authorList>
            <person name="Araujo N.S."/>
            <person name="Arias M.C."/>
        </authorList>
    </citation>
    <scope>NUCLEOTIDE SEQUENCE</scope>
    <source>
        <strain evidence="1">USP_2M_L1-L4_2017</strain>
        <tissue evidence="1">Whole body</tissue>
    </source>
</reference>
<name>A0AA40KP13_9HYME</name>
<protein>
    <submittedName>
        <fullName evidence="1">Uncharacterized protein</fullName>
    </submittedName>
</protein>
<accession>A0AA40KP13</accession>
<evidence type="ECO:0000313" key="1">
    <source>
        <dbReference type="EMBL" id="KAK1127350.1"/>
    </source>
</evidence>
<proteinExistence type="predicted"/>
<dbReference type="EMBL" id="JAHYIQ010000012">
    <property type="protein sequence ID" value="KAK1127350.1"/>
    <property type="molecule type" value="Genomic_DNA"/>
</dbReference>
<organism evidence="1 2">
    <name type="scientific">Melipona bicolor</name>
    <dbReference type="NCBI Taxonomy" id="60889"/>
    <lineage>
        <taxon>Eukaryota</taxon>
        <taxon>Metazoa</taxon>
        <taxon>Ecdysozoa</taxon>
        <taxon>Arthropoda</taxon>
        <taxon>Hexapoda</taxon>
        <taxon>Insecta</taxon>
        <taxon>Pterygota</taxon>
        <taxon>Neoptera</taxon>
        <taxon>Endopterygota</taxon>
        <taxon>Hymenoptera</taxon>
        <taxon>Apocrita</taxon>
        <taxon>Aculeata</taxon>
        <taxon>Apoidea</taxon>
        <taxon>Anthophila</taxon>
        <taxon>Apidae</taxon>
        <taxon>Melipona</taxon>
    </lineage>
</organism>